<feature type="domain" description="F-box" evidence="4">
    <location>
        <begin position="26"/>
        <end position="65"/>
    </location>
</feature>
<evidence type="ECO:0000259" key="4">
    <source>
        <dbReference type="Pfam" id="PF12937"/>
    </source>
</evidence>
<dbReference type="AlphaFoldDB" id="M1VYR4"/>
<keyword evidence="2 3" id="KW-0040">ANK repeat</keyword>
<dbReference type="PANTHER" id="PTHR24123:SF33">
    <property type="entry name" value="PROTEIN HOS4"/>
    <property type="match status" value="1"/>
</dbReference>
<dbReference type="Pfam" id="PF12937">
    <property type="entry name" value="F-box-like"/>
    <property type="match status" value="1"/>
</dbReference>
<evidence type="ECO:0000256" key="1">
    <source>
        <dbReference type="ARBA" id="ARBA00022737"/>
    </source>
</evidence>
<evidence type="ECO:0000313" key="6">
    <source>
        <dbReference type="Proteomes" id="UP000016801"/>
    </source>
</evidence>
<accession>M1VYR4</accession>
<name>M1VYR4_CLAP2</name>
<evidence type="ECO:0000256" key="3">
    <source>
        <dbReference type="PROSITE-ProRule" id="PRU00023"/>
    </source>
</evidence>
<sequence>MDAIAREAWLKAWKRETYSSGCPMVILPREIKTLIISQLNLEALSRLGQSCRTWYQFTLPELYTRDAKEGNSFAIKWMAAHAVDEGTTEIALNTLDISARFGGQVEVISEQDEGRGLYETPTALHHAIAHRNLRLAKKLLDMGARHDIPCLKPRQLLLTSTSQKFMARLCHFVDVFEVLITMGQWFPIFLAFIHGDPDMAQLLVDRGAGREAIISPSFVSIPSRIPILHFAAADTTEEIGQWHFLFDSFRKHINERCTEKEETPLHIALRCGSVQNMQLALEAGAKMEVINAALRTPLLALVRELDTLRRRSWEIRDQNHIDCIRKIVDFGGSIHPGGDSVMVYVTGYYCRNSDMWPDMRHILHFFLDHGADLNERSLSGIDVVSQLIPVICKAAPPAMEVLKELLHDLVDKGLDLTRLPLRGKSPLSTVIIKKDAQPAWLFDLLCKKGATIPEEEVDHSFIRWCVIPRLWVGNQHNIWQHAKQISQATAIDAYRRAISSDTSSLFDLLVRMPLIVPSLYAMVCMAFCYKKKWSWTKIVAREFEEDNCTTWDLLGQESMLHGTIRFFEEVPGYSAADAIQDISKLMREGVDITIQDTEGRNPLDLLLHLACDKTDCSELTAFLERELERARDLQTQRENGSSEMSL</sequence>
<feature type="repeat" description="ANK" evidence="3">
    <location>
        <begin position="260"/>
        <end position="292"/>
    </location>
</feature>
<dbReference type="PROSITE" id="PS50088">
    <property type="entry name" value="ANK_REPEAT"/>
    <property type="match status" value="1"/>
</dbReference>
<comment type="caution">
    <text evidence="5">The sequence shown here is derived from an EMBL/GenBank/DDBJ whole genome shotgun (WGS) entry which is preliminary data.</text>
</comment>
<dbReference type="InterPro" id="IPR051165">
    <property type="entry name" value="Multifunctional_ANK_Repeat"/>
</dbReference>
<dbReference type="InterPro" id="IPR001810">
    <property type="entry name" value="F-box_dom"/>
</dbReference>
<evidence type="ECO:0000313" key="5">
    <source>
        <dbReference type="EMBL" id="CCE27456.1"/>
    </source>
</evidence>
<dbReference type="SUPFAM" id="SSF48403">
    <property type="entry name" value="Ankyrin repeat"/>
    <property type="match status" value="1"/>
</dbReference>
<dbReference type="InterPro" id="IPR036047">
    <property type="entry name" value="F-box-like_dom_sf"/>
</dbReference>
<dbReference type="PhylomeDB" id="M1VYR4"/>
<protein>
    <recommendedName>
        <fullName evidence="4">F-box domain-containing protein</fullName>
    </recommendedName>
</protein>
<dbReference type="InterPro" id="IPR002110">
    <property type="entry name" value="Ankyrin_rpt"/>
</dbReference>
<proteinExistence type="predicted"/>
<dbReference type="EMBL" id="CAGA01000004">
    <property type="protein sequence ID" value="CCE27456.1"/>
    <property type="molecule type" value="Genomic_DNA"/>
</dbReference>
<reference evidence="5 6" key="1">
    <citation type="journal article" date="2013" name="PLoS Genet.">
        <title>Plant-symbiotic fungi as chemical engineers: Multi-genome analysis of the Clavicipitaceae reveals dynamics of alkaloid loci.</title>
        <authorList>
            <person name="Schardl C.L."/>
            <person name="Young C.A."/>
            <person name="Hesse U."/>
            <person name="Amyotte S.G."/>
            <person name="Andreeva K."/>
            <person name="Calie P.J."/>
            <person name="Fleetwood D.J."/>
            <person name="Haws D.C."/>
            <person name="Moore N."/>
            <person name="Oeser B."/>
            <person name="Panaccione D.G."/>
            <person name="Schweri K.K."/>
            <person name="Voisey C.R."/>
            <person name="Farman M.L."/>
            <person name="Jaromczyk J.W."/>
            <person name="Roe B.A."/>
            <person name="O'Sullivan D.M."/>
            <person name="Scott B."/>
            <person name="Tudzynski P."/>
            <person name="An Z."/>
            <person name="Arnaoudova E.G."/>
            <person name="Bullock C.T."/>
            <person name="Charlton N.D."/>
            <person name="Chen L."/>
            <person name="Cox M."/>
            <person name="Dinkins R.D."/>
            <person name="Florea S."/>
            <person name="Glenn A.E."/>
            <person name="Gordon A."/>
            <person name="Gueldener U."/>
            <person name="Harris D.R."/>
            <person name="Hollin W."/>
            <person name="Jaromczyk J."/>
            <person name="Johnson R.D."/>
            <person name="Khan A.K."/>
            <person name="Leistner E."/>
            <person name="Leuchtmann A."/>
            <person name="Li C."/>
            <person name="Liu J."/>
            <person name="Liu J."/>
            <person name="Liu M."/>
            <person name="Mace W."/>
            <person name="Machado C."/>
            <person name="Nagabhyru P."/>
            <person name="Pan J."/>
            <person name="Schmid J."/>
            <person name="Sugawara K."/>
            <person name="Steiner U."/>
            <person name="Takach J.E."/>
            <person name="Tanaka E."/>
            <person name="Webb J.S."/>
            <person name="Wilson E.V."/>
            <person name="Wiseman J.L."/>
            <person name="Yoshida R."/>
            <person name="Zeng Z."/>
        </authorList>
    </citation>
    <scope>NUCLEOTIDE SEQUENCE [LARGE SCALE GENOMIC DNA]</scope>
    <source>
        <strain evidence="5 6">20.1</strain>
    </source>
</reference>
<dbReference type="SMART" id="SM00248">
    <property type="entry name" value="ANK"/>
    <property type="match status" value="5"/>
</dbReference>
<dbReference type="Proteomes" id="UP000016801">
    <property type="component" value="Unassembled WGS sequence"/>
</dbReference>
<dbReference type="PROSITE" id="PS50297">
    <property type="entry name" value="ANK_REP_REGION"/>
    <property type="match status" value="1"/>
</dbReference>
<dbReference type="eggNOG" id="ENOG502RP98">
    <property type="taxonomic scope" value="Eukaryota"/>
</dbReference>
<dbReference type="STRING" id="1111077.M1VYR4"/>
<gene>
    <name evidence="5" type="ORF">CPUR_00930</name>
</gene>
<keyword evidence="1" id="KW-0677">Repeat</keyword>
<organism evidence="5 6">
    <name type="scientific">Claviceps purpurea (strain 20.1)</name>
    <name type="common">Ergot fungus</name>
    <name type="synonym">Sphacelia segetum</name>
    <dbReference type="NCBI Taxonomy" id="1111077"/>
    <lineage>
        <taxon>Eukaryota</taxon>
        <taxon>Fungi</taxon>
        <taxon>Dikarya</taxon>
        <taxon>Ascomycota</taxon>
        <taxon>Pezizomycotina</taxon>
        <taxon>Sordariomycetes</taxon>
        <taxon>Hypocreomycetidae</taxon>
        <taxon>Hypocreales</taxon>
        <taxon>Clavicipitaceae</taxon>
        <taxon>Claviceps</taxon>
    </lineage>
</organism>
<dbReference type="Gene3D" id="1.25.40.20">
    <property type="entry name" value="Ankyrin repeat-containing domain"/>
    <property type="match status" value="2"/>
</dbReference>
<evidence type="ECO:0000256" key="2">
    <source>
        <dbReference type="ARBA" id="ARBA00023043"/>
    </source>
</evidence>
<dbReference type="VEuPathDB" id="FungiDB:CPUR_00930"/>
<dbReference type="OrthoDB" id="20872at2759"/>
<dbReference type="InterPro" id="IPR036770">
    <property type="entry name" value="Ankyrin_rpt-contain_sf"/>
</dbReference>
<dbReference type="SUPFAM" id="SSF81383">
    <property type="entry name" value="F-box domain"/>
    <property type="match status" value="1"/>
</dbReference>
<keyword evidence="6" id="KW-1185">Reference proteome</keyword>
<dbReference type="HOGENOM" id="CLU_014359_0_0_1"/>
<dbReference type="PANTHER" id="PTHR24123">
    <property type="entry name" value="ANKYRIN REPEAT-CONTAINING"/>
    <property type="match status" value="1"/>
</dbReference>